<name>A0A5A7V605_CUCMM</name>
<feature type="compositionally biased region" description="Low complexity" evidence="1">
    <location>
        <begin position="244"/>
        <end position="256"/>
    </location>
</feature>
<proteinExistence type="predicted"/>
<sequence length="293" mass="32962">MDDHIEDDTLFRTDVDPTIVERPVVRYVTDDFIDDVDENLSHANIMSYARNNFLEPDAMFLKFEDDLDNLAGRSSSVGDNTAGLSSKPLATSTPRKRAWSRLLELECCIAVNGCIPMTIDSRAKKPISPHVIRFSQVIGVCVRKTFSICCLKWTGVGRGYIEVVKGDLQMLTTFKEFQADCHRHFEKYSDPEEARANPPNVLSQPTHEDSQPLSEDEIYDQVLGKRSCYSKGLGWGPKSKAHKTTSASSSTTSCSQSATKREIQIQVILDQALERIELQDRNYQALASEMEQM</sequence>
<reference evidence="2 3" key="1">
    <citation type="submission" date="2019-08" db="EMBL/GenBank/DDBJ databases">
        <title>Draft genome sequences of two oriental melons (Cucumis melo L. var makuwa).</title>
        <authorList>
            <person name="Kwon S.-Y."/>
        </authorList>
    </citation>
    <scope>NUCLEOTIDE SEQUENCE [LARGE SCALE GENOMIC DNA]</scope>
    <source>
        <strain evidence="3">cv. SW 3</strain>
        <tissue evidence="2">Leaf</tissue>
    </source>
</reference>
<dbReference type="Proteomes" id="UP000321393">
    <property type="component" value="Unassembled WGS sequence"/>
</dbReference>
<accession>A0A5A7V605</accession>
<protein>
    <submittedName>
        <fullName evidence="2">CACTA en-spm transposon protein</fullName>
    </submittedName>
</protein>
<dbReference type="AlphaFoldDB" id="A0A5A7V605"/>
<comment type="caution">
    <text evidence="2">The sequence shown here is derived from an EMBL/GenBank/DDBJ whole genome shotgun (WGS) entry which is preliminary data.</text>
</comment>
<evidence type="ECO:0000313" key="3">
    <source>
        <dbReference type="Proteomes" id="UP000321393"/>
    </source>
</evidence>
<dbReference type="EMBL" id="SSTE01004238">
    <property type="protein sequence ID" value="KAA0062684.1"/>
    <property type="molecule type" value="Genomic_DNA"/>
</dbReference>
<gene>
    <name evidence="2" type="ORF">E6C27_scaffold1576G00120</name>
</gene>
<evidence type="ECO:0000256" key="1">
    <source>
        <dbReference type="SAM" id="MobiDB-lite"/>
    </source>
</evidence>
<feature type="region of interest" description="Disordered" evidence="1">
    <location>
        <begin position="235"/>
        <end position="256"/>
    </location>
</feature>
<organism evidence="2 3">
    <name type="scientific">Cucumis melo var. makuwa</name>
    <name type="common">Oriental melon</name>
    <dbReference type="NCBI Taxonomy" id="1194695"/>
    <lineage>
        <taxon>Eukaryota</taxon>
        <taxon>Viridiplantae</taxon>
        <taxon>Streptophyta</taxon>
        <taxon>Embryophyta</taxon>
        <taxon>Tracheophyta</taxon>
        <taxon>Spermatophyta</taxon>
        <taxon>Magnoliopsida</taxon>
        <taxon>eudicotyledons</taxon>
        <taxon>Gunneridae</taxon>
        <taxon>Pentapetalae</taxon>
        <taxon>rosids</taxon>
        <taxon>fabids</taxon>
        <taxon>Cucurbitales</taxon>
        <taxon>Cucurbitaceae</taxon>
        <taxon>Benincaseae</taxon>
        <taxon>Cucumis</taxon>
    </lineage>
</organism>
<evidence type="ECO:0000313" key="2">
    <source>
        <dbReference type="EMBL" id="KAA0062684.1"/>
    </source>
</evidence>
<feature type="region of interest" description="Disordered" evidence="1">
    <location>
        <begin position="188"/>
        <end position="214"/>
    </location>
</feature>